<comment type="caution">
    <text evidence="10">The sequence shown here is derived from an EMBL/GenBank/DDBJ whole genome shotgun (WGS) entry which is preliminary data.</text>
</comment>
<dbReference type="InterPro" id="IPR045864">
    <property type="entry name" value="aa-tRNA-synth_II/BPL/LPL"/>
</dbReference>
<dbReference type="Gene3D" id="3.30.930.10">
    <property type="entry name" value="Bira Bifunctional Protein, Domain 2"/>
    <property type="match status" value="1"/>
</dbReference>
<evidence type="ECO:0000256" key="7">
    <source>
        <dbReference type="PIRSR" id="PIRSR016262-2"/>
    </source>
</evidence>
<sequence length="217" mass="22795">MSATIPGSRDLDLRFPGRLDFAEAMVLQQRAAEALKAGGGVGTVFVLEHPPVITLGANKKLNQVLAAPPGVPVVQTDRGGGATAHEPGQLVIYPVVHLRRLDLGVKAFVLRILEAGAGLLAEMGVAATPRLDPLGLWVDDRKIASMGIHVSRFVTTHGLAINLINHLGLFSAMVPCGLPGVRMTSAARELGHTVDMDAAARRMAELTAQALCPDSLP</sequence>
<keyword evidence="3 5" id="KW-0012">Acyltransferase</keyword>
<dbReference type="SUPFAM" id="SSF55681">
    <property type="entry name" value="Class II aaRS and biotin synthetases"/>
    <property type="match status" value="1"/>
</dbReference>
<dbReference type="NCBIfam" id="TIGR00214">
    <property type="entry name" value="lipB"/>
    <property type="match status" value="1"/>
</dbReference>
<evidence type="ECO:0000256" key="5">
    <source>
        <dbReference type="PIRNR" id="PIRNR016262"/>
    </source>
</evidence>
<comment type="similarity">
    <text evidence="5">Belongs to the LipB family.</text>
</comment>
<keyword evidence="2 5" id="KW-0808">Transferase</keyword>
<evidence type="ECO:0000256" key="1">
    <source>
        <dbReference type="ARBA" id="ARBA00004821"/>
    </source>
</evidence>
<evidence type="ECO:0000256" key="3">
    <source>
        <dbReference type="ARBA" id="ARBA00023315"/>
    </source>
</evidence>
<dbReference type="InterPro" id="IPR004143">
    <property type="entry name" value="BPL_LPL_catalytic"/>
</dbReference>
<accession>A0A7K3NLW5</accession>
<feature type="binding site" evidence="7">
    <location>
        <begin position="145"/>
        <end position="147"/>
    </location>
    <ligand>
        <name>substrate</name>
    </ligand>
</feature>
<dbReference type="PIRSF" id="PIRSF016262">
    <property type="entry name" value="LPLase"/>
    <property type="match status" value="1"/>
</dbReference>
<evidence type="ECO:0000259" key="9">
    <source>
        <dbReference type="PROSITE" id="PS51733"/>
    </source>
</evidence>
<organism evidence="10 11">
    <name type="scientific">Desulfolutivibrio sulfodismutans</name>
    <dbReference type="NCBI Taxonomy" id="63561"/>
    <lineage>
        <taxon>Bacteria</taxon>
        <taxon>Pseudomonadati</taxon>
        <taxon>Thermodesulfobacteriota</taxon>
        <taxon>Desulfovibrionia</taxon>
        <taxon>Desulfovibrionales</taxon>
        <taxon>Desulfovibrionaceae</taxon>
        <taxon>Desulfolutivibrio</taxon>
    </lineage>
</organism>
<feature type="site" description="Lowers pKa of active site Cys" evidence="8">
    <location>
        <position position="142"/>
    </location>
</feature>
<name>A0A7K3NLW5_9BACT</name>
<feature type="binding site" evidence="7">
    <location>
        <begin position="158"/>
        <end position="160"/>
    </location>
    <ligand>
        <name>substrate</name>
    </ligand>
</feature>
<protein>
    <recommendedName>
        <fullName evidence="5">Octanoyltransferase</fullName>
        <ecNumber evidence="5">2.3.1.181</ecNumber>
    </recommendedName>
</protein>
<gene>
    <name evidence="10" type="primary">lipB</name>
    <name evidence="10" type="ORF">G3N56_10640</name>
</gene>
<dbReference type="InterPro" id="IPR000544">
    <property type="entry name" value="Octanoyltransferase"/>
</dbReference>
<dbReference type="GO" id="GO:0033819">
    <property type="term" value="F:lipoyl(octanoyl) transferase activity"/>
    <property type="evidence" value="ECO:0007669"/>
    <property type="project" value="UniProtKB-EC"/>
</dbReference>
<evidence type="ECO:0000256" key="2">
    <source>
        <dbReference type="ARBA" id="ARBA00022679"/>
    </source>
</evidence>
<dbReference type="PANTHER" id="PTHR10993:SF7">
    <property type="entry name" value="LIPOYLTRANSFERASE 2, MITOCHONDRIAL-RELATED"/>
    <property type="match status" value="1"/>
</dbReference>
<dbReference type="Pfam" id="PF21948">
    <property type="entry name" value="LplA-B_cat"/>
    <property type="match status" value="1"/>
</dbReference>
<evidence type="ECO:0000256" key="4">
    <source>
        <dbReference type="ARBA" id="ARBA00024732"/>
    </source>
</evidence>
<dbReference type="GO" id="GO:0009249">
    <property type="term" value="P:protein lipoylation"/>
    <property type="evidence" value="ECO:0007669"/>
    <property type="project" value="InterPro"/>
</dbReference>
<keyword evidence="11" id="KW-1185">Reference proteome</keyword>
<dbReference type="CDD" id="cd16444">
    <property type="entry name" value="LipB"/>
    <property type="match status" value="1"/>
</dbReference>
<dbReference type="Proteomes" id="UP000469724">
    <property type="component" value="Unassembled WGS sequence"/>
</dbReference>
<dbReference type="PANTHER" id="PTHR10993">
    <property type="entry name" value="OCTANOYLTRANSFERASE"/>
    <property type="match status" value="1"/>
</dbReference>
<reference evidence="10 11" key="1">
    <citation type="submission" date="2020-02" db="EMBL/GenBank/DDBJ databases">
        <title>Comparative genomics of sulfur disproportionating microorganisms.</title>
        <authorList>
            <person name="Ward L.M."/>
            <person name="Bertran E."/>
            <person name="Johnston D.T."/>
        </authorList>
    </citation>
    <scope>NUCLEOTIDE SEQUENCE [LARGE SCALE GENOMIC DNA]</scope>
    <source>
        <strain evidence="10 11">DSM 3696</strain>
    </source>
</reference>
<dbReference type="PROSITE" id="PS01313">
    <property type="entry name" value="LIPB"/>
    <property type="match status" value="1"/>
</dbReference>
<evidence type="ECO:0000313" key="10">
    <source>
        <dbReference type="EMBL" id="NDY57196.1"/>
    </source>
</evidence>
<dbReference type="InterPro" id="IPR020605">
    <property type="entry name" value="Octanoyltransferase_CS"/>
</dbReference>
<comment type="pathway">
    <text evidence="1 5">Protein modification; protein lipoylation via endogenous pathway; protein N(6)-(lipoyl)lysine from octanoyl-[acyl-carrier-protein]: step 1/2.</text>
</comment>
<evidence type="ECO:0000313" key="11">
    <source>
        <dbReference type="Proteomes" id="UP000469724"/>
    </source>
</evidence>
<evidence type="ECO:0000256" key="6">
    <source>
        <dbReference type="PIRSR" id="PIRSR016262-1"/>
    </source>
</evidence>
<proteinExistence type="inferred from homology"/>
<dbReference type="RefSeq" id="WP_163302237.1">
    <property type="nucleotide sequence ID" value="NZ_JAAGRQ010000039.1"/>
</dbReference>
<comment type="catalytic activity">
    <reaction evidence="5">
        <text>octanoyl-[ACP] + L-lysyl-[protein] = N(6)-octanoyl-L-lysyl-[protein] + holo-[ACP] + H(+)</text>
        <dbReference type="Rhea" id="RHEA:17665"/>
        <dbReference type="Rhea" id="RHEA-COMP:9636"/>
        <dbReference type="Rhea" id="RHEA-COMP:9685"/>
        <dbReference type="Rhea" id="RHEA-COMP:9752"/>
        <dbReference type="Rhea" id="RHEA-COMP:9928"/>
        <dbReference type="ChEBI" id="CHEBI:15378"/>
        <dbReference type="ChEBI" id="CHEBI:29969"/>
        <dbReference type="ChEBI" id="CHEBI:64479"/>
        <dbReference type="ChEBI" id="CHEBI:78463"/>
        <dbReference type="ChEBI" id="CHEBI:78809"/>
        <dbReference type="EC" id="2.3.1.181"/>
    </reaction>
</comment>
<evidence type="ECO:0000256" key="8">
    <source>
        <dbReference type="PIRSR" id="PIRSR016262-3"/>
    </source>
</evidence>
<dbReference type="EC" id="2.3.1.181" evidence="5"/>
<dbReference type="PROSITE" id="PS51733">
    <property type="entry name" value="BPL_LPL_CATALYTIC"/>
    <property type="match status" value="1"/>
</dbReference>
<dbReference type="EMBL" id="JAAGRQ010000039">
    <property type="protein sequence ID" value="NDY57196.1"/>
    <property type="molecule type" value="Genomic_DNA"/>
</dbReference>
<dbReference type="UniPathway" id="UPA00538">
    <property type="reaction ID" value="UER00592"/>
</dbReference>
<feature type="binding site" evidence="7">
    <location>
        <begin position="78"/>
        <end position="85"/>
    </location>
    <ligand>
        <name>substrate</name>
    </ligand>
</feature>
<feature type="domain" description="BPL/LPL catalytic" evidence="9">
    <location>
        <begin position="38"/>
        <end position="215"/>
    </location>
</feature>
<feature type="active site" description="Acyl-thioester intermediate" evidence="6">
    <location>
        <position position="176"/>
    </location>
</feature>
<dbReference type="AlphaFoldDB" id="A0A7K3NLW5"/>
<comment type="function">
    <text evidence="4 5">Catalyzes the transfer of endogenously produced octanoic acid from octanoyl-acyl-carrier-protein onto the lipoyl domains of lipoate-dependent enzymes. Lipoyl-ACP can also act as a substrate although octanoyl-ACP is likely to be the physiological substrate.</text>
</comment>